<dbReference type="InterPro" id="IPR007278">
    <property type="entry name" value="DUF397"/>
</dbReference>
<feature type="domain" description="DUF397" evidence="1">
    <location>
        <begin position="8"/>
        <end position="61"/>
    </location>
</feature>
<keyword evidence="3" id="KW-1185">Reference proteome</keyword>
<dbReference type="RefSeq" id="WP_345614193.1">
    <property type="nucleotide sequence ID" value="NZ_BAABJV010000007.1"/>
</dbReference>
<evidence type="ECO:0000313" key="2">
    <source>
        <dbReference type="EMBL" id="GAA4780884.1"/>
    </source>
</evidence>
<gene>
    <name evidence="2" type="ORF">GCM10023329_32940</name>
</gene>
<name>A0ABP9AHN9_9ACTN</name>
<organism evidence="2 3">
    <name type="scientific">Streptomyces sanyensis</name>
    <dbReference type="NCBI Taxonomy" id="568869"/>
    <lineage>
        <taxon>Bacteria</taxon>
        <taxon>Bacillati</taxon>
        <taxon>Actinomycetota</taxon>
        <taxon>Actinomycetes</taxon>
        <taxon>Kitasatosporales</taxon>
        <taxon>Streptomycetaceae</taxon>
        <taxon>Streptomyces</taxon>
    </lineage>
</organism>
<evidence type="ECO:0000313" key="3">
    <source>
        <dbReference type="Proteomes" id="UP001501147"/>
    </source>
</evidence>
<sequence length="69" mass="7343">MDRRTPAARWRRSSYCAGGGNNCVEIARLGEDAVAVRDSVAPDRALRVGAPAFAAFLGALRRPRSSGGR</sequence>
<proteinExistence type="predicted"/>
<dbReference type="Pfam" id="PF04149">
    <property type="entry name" value="DUF397"/>
    <property type="match status" value="1"/>
</dbReference>
<evidence type="ECO:0000259" key="1">
    <source>
        <dbReference type="Pfam" id="PF04149"/>
    </source>
</evidence>
<reference evidence="3" key="1">
    <citation type="journal article" date="2019" name="Int. J. Syst. Evol. Microbiol.">
        <title>The Global Catalogue of Microorganisms (GCM) 10K type strain sequencing project: providing services to taxonomists for standard genome sequencing and annotation.</title>
        <authorList>
            <consortium name="The Broad Institute Genomics Platform"/>
            <consortium name="The Broad Institute Genome Sequencing Center for Infectious Disease"/>
            <person name="Wu L."/>
            <person name="Ma J."/>
        </authorList>
    </citation>
    <scope>NUCLEOTIDE SEQUENCE [LARGE SCALE GENOMIC DNA]</scope>
    <source>
        <strain evidence="3">JCM 18324</strain>
    </source>
</reference>
<comment type="caution">
    <text evidence="2">The sequence shown here is derived from an EMBL/GenBank/DDBJ whole genome shotgun (WGS) entry which is preliminary data.</text>
</comment>
<protein>
    <recommendedName>
        <fullName evidence="1">DUF397 domain-containing protein</fullName>
    </recommendedName>
</protein>
<dbReference type="Proteomes" id="UP001501147">
    <property type="component" value="Unassembled WGS sequence"/>
</dbReference>
<dbReference type="EMBL" id="BAABJV010000007">
    <property type="protein sequence ID" value="GAA4780884.1"/>
    <property type="molecule type" value="Genomic_DNA"/>
</dbReference>
<accession>A0ABP9AHN9</accession>